<evidence type="ECO:0000256" key="5">
    <source>
        <dbReference type="ARBA" id="ARBA00022944"/>
    </source>
</evidence>
<evidence type="ECO:0000256" key="3">
    <source>
        <dbReference type="ARBA" id="ARBA00022475"/>
    </source>
</evidence>
<dbReference type="Pfam" id="PF04464">
    <property type="entry name" value="Glyphos_transf"/>
    <property type="match status" value="1"/>
</dbReference>
<dbReference type="AlphaFoldDB" id="A0A2X4WWM6"/>
<reference evidence="7 8" key="1">
    <citation type="submission" date="2018-06" db="EMBL/GenBank/DDBJ databases">
        <authorList>
            <consortium name="Pathogen Informatics"/>
            <person name="Doyle S."/>
        </authorList>
    </citation>
    <scope>NUCLEOTIDE SEQUENCE [LARGE SCALE GENOMIC DNA]</scope>
    <source>
        <strain evidence="7 8">NCTC4824</strain>
    </source>
</reference>
<gene>
    <name evidence="7" type="primary">tagF_1</name>
    <name evidence="7" type="ORF">NCTC4824_03822</name>
</gene>
<dbReference type="RefSeq" id="WP_066144237.1">
    <property type="nucleotide sequence ID" value="NZ_CBCSGM010000004.1"/>
</dbReference>
<dbReference type="InterPro" id="IPR007554">
    <property type="entry name" value="Glycerophosphate_synth"/>
</dbReference>
<dbReference type="InterPro" id="IPR043149">
    <property type="entry name" value="TagF_N"/>
</dbReference>
<dbReference type="InterPro" id="IPR043148">
    <property type="entry name" value="TagF_C"/>
</dbReference>
<keyword evidence="5" id="KW-0777">Teichoic acid biosynthesis</keyword>
<evidence type="ECO:0000256" key="1">
    <source>
        <dbReference type="ARBA" id="ARBA00004202"/>
    </source>
</evidence>
<evidence type="ECO:0000313" key="8">
    <source>
        <dbReference type="Proteomes" id="UP000249134"/>
    </source>
</evidence>
<comment type="subcellular location">
    <subcellularLocation>
        <location evidence="1">Cell membrane</location>
        <topology evidence="1">Peripheral membrane protein</topology>
    </subcellularLocation>
</comment>
<dbReference type="GO" id="GO:0047355">
    <property type="term" value="F:CDP-glycerol glycerophosphotransferase activity"/>
    <property type="evidence" value="ECO:0007669"/>
    <property type="project" value="UniProtKB-EC"/>
</dbReference>
<dbReference type="SUPFAM" id="SSF53756">
    <property type="entry name" value="UDP-Glycosyltransferase/glycogen phosphorylase"/>
    <property type="match status" value="1"/>
</dbReference>
<dbReference type="KEGG" id="blen:NCTC4824_03822"/>
<organism evidence="7 8">
    <name type="scientific">Lederbergia lenta</name>
    <name type="common">Bacillus lentus</name>
    <dbReference type="NCBI Taxonomy" id="1467"/>
    <lineage>
        <taxon>Bacteria</taxon>
        <taxon>Bacillati</taxon>
        <taxon>Bacillota</taxon>
        <taxon>Bacilli</taxon>
        <taxon>Bacillales</taxon>
        <taxon>Bacillaceae</taxon>
        <taxon>Lederbergia</taxon>
    </lineage>
</organism>
<keyword evidence="8" id="KW-1185">Reference proteome</keyword>
<dbReference type="PANTHER" id="PTHR37316">
    <property type="entry name" value="TEICHOIC ACID GLYCEROL-PHOSPHATE PRIMASE"/>
    <property type="match status" value="1"/>
</dbReference>
<comment type="similarity">
    <text evidence="2">Belongs to the CDP-glycerol glycerophosphotransferase family.</text>
</comment>
<evidence type="ECO:0000256" key="6">
    <source>
        <dbReference type="ARBA" id="ARBA00023136"/>
    </source>
</evidence>
<keyword evidence="3" id="KW-1003">Cell membrane</keyword>
<proteinExistence type="inferred from homology"/>
<sequence length="423" mass="49176">MNGKQLDLLHTILLILILISVNRPLLKKCRLIGKRTLVVTVHFLSRLVPKSSKLVVFGGENGQGFRGNTKYLFLEMVKNPNIKCVWISRNNKVVDLLTKQGYLAYKHHSFKGIYHQLRAKVVIHSHSINDDFSKSFLGGAISINTWHGVGLKKVWGANKNTFSYKVLHDKSAIKRFFGTFVVKTNQAKVSYVISTSSAVTSYYPETFLVSKKNVLQLGQVRNDVFFKDTEEDLAIPDWIRNEKIIMYMPTHRNFGKLETDINLVFDFQKLNDLCAKTGHKFLVKRHMYSSGQVPTTYEHIIDISDESYDPQLLLKYTDILVTDYSSCYTDYLLLDRPVLFYSYDLNLYLKKSNEMYFNYFDVTPGPKVNDFSGFIQELEKSMEQPSQYEKERKRVLDIFYSEDNQKEVLEKQVDYIYSEILKL</sequence>
<dbReference type="Gene3D" id="3.40.50.11820">
    <property type="match status" value="1"/>
</dbReference>
<dbReference type="Gene3D" id="3.40.50.12580">
    <property type="match status" value="1"/>
</dbReference>
<dbReference type="PANTHER" id="PTHR37316:SF3">
    <property type="entry name" value="TEICHOIC ACID GLYCEROL-PHOSPHATE TRANSFERASE"/>
    <property type="match status" value="1"/>
</dbReference>
<dbReference type="GO" id="GO:0005886">
    <property type="term" value="C:plasma membrane"/>
    <property type="evidence" value="ECO:0007669"/>
    <property type="project" value="UniProtKB-SubCell"/>
</dbReference>
<dbReference type="STRING" id="1348624.GCA_001591545_03112"/>
<dbReference type="EMBL" id="LS483476">
    <property type="protein sequence ID" value="SQI62882.1"/>
    <property type="molecule type" value="Genomic_DNA"/>
</dbReference>
<evidence type="ECO:0000313" key="7">
    <source>
        <dbReference type="EMBL" id="SQI62882.1"/>
    </source>
</evidence>
<accession>A0A2X4WWM6</accession>
<protein>
    <submittedName>
        <fullName evidence="7">CDP-glycerol:poly(Glycerophosphate) glycerophosphotransferase</fullName>
        <ecNumber evidence="7">2.7.8.12</ecNumber>
    </submittedName>
</protein>
<dbReference type="GO" id="GO:0019350">
    <property type="term" value="P:teichoic acid biosynthetic process"/>
    <property type="evidence" value="ECO:0007669"/>
    <property type="project" value="UniProtKB-KW"/>
</dbReference>
<dbReference type="InterPro" id="IPR051612">
    <property type="entry name" value="Teichoic_Acid_Biosynth"/>
</dbReference>
<evidence type="ECO:0000256" key="2">
    <source>
        <dbReference type="ARBA" id="ARBA00010488"/>
    </source>
</evidence>
<keyword evidence="4 7" id="KW-0808">Transferase</keyword>
<dbReference type="Proteomes" id="UP000249134">
    <property type="component" value="Chromosome 1"/>
</dbReference>
<dbReference type="EC" id="2.7.8.12" evidence="7"/>
<evidence type="ECO:0000256" key="4">
    <source>
        <dbReference type="ARBA" id="ARBA00022679"/>
    </source>
</evidence>
<keyword evidence="6" id="KW-0472">Membrane</keyword>
<name>A0A2X4WWM6_LEDLE</name>